<feature type="compositionally biased region" description="Low complexity" evidence="5">
    <location>
        <begin position="1"/>
        <end position="21"/>
    </location>
</feature>
<comment type="caution">
    <text evidence="8">The sequence shown here is derived from an EMBL/GenBank/DDBJ whole genome shotgun (WGS) entry which is preliminary data.</text>
</comment>
<evidence type="ECO:0000256" key="6">
    <source>
        <dbReference type="SAM" id="Phobius"/>
    </source>
</evidence>
<keyword evidence="4 6" id="KW-0472">Membrane</keyword>
<feature type="region of interest" description="Disordered" evidence="5">
    <location>
        <begin position="1"/>
        <end position="29"/>
    </location>
</feature>
<dbReference type="AlphaFoldDB" id="A0A853DM54"/>
<keyword evidence="9" id="KW-1185">Reference proteome</keyword>
<reference evidence="8 9" key="1">
    <citation type="submission" date="2020-07" db="EMBL/GenBank/DDBJ databases">
        <title>Sequencing the genomes of 1000 actinobacteria strains.</title>
        <authorList>
            <person name="Klenk H.-P."/>
        </authorList>
    </citation>
    <scope>NUCLEOTIDE SEQUENCE [LARGE SCALE GENOMIC DNA]</scope>
    <source>
        <strain evidence="8 9">DSM 29531</strain>
    </source>
</reference>
<evidence type="ECO:0000256" key="2">
    <source>
        <dbReference type="ARBA" id="ARBA00022692"/>
    </source>
</evidence>
<dbReference type="RefSeq" id="WP_179483175.1">
    <property type="nucleotide sequence ID" value="NZ_JACCFW010000001.1"/>
</dbReference>
<feature type="transmembrane region" description="Helical" evidence="6">
    <location>
        <begin position="331"/>
        <end position="352"/>
    </location>
</feature>
<feature type="transmembrane region" description="Helical" evidence="6">
    <location>
        <begin position="213"/>
        <end position="239"/>
    </location>
</feature>
<feature type="transmembrane region" description="Helical" evidence="6">
    <location>
        <begin position="270"/>
        <end position="291"/>
    </location>
</feature>
<comment type="subcellular location">
    <subcellularLocation>
        <location evidence="1">Membrane</location>
        <topology evidence="1">Multi-pass membrane protein</topology>
    </subcellularLocation>
</comment>
<dbReference type="InterPro" id="IPR013525">
    <property type="entry name" value="ABC2_TM"/>
</dbReference>
<gene>
    <name evidence="8" type="ORF">HNR15_003037</name>
</gene>
<dbReference type="EMBL" id="JACCFW010000001">
    <property type="protein sequence ID" value="NYJ76074.1"/>
    <property type="molecule type" value="Genomic_DNA"/>
</dbReference>
<feature type="transmembrane region" description="Helical" evidence="6">
    <location>
        <begin position="182"/>
        <end position="201"/>
    </location>
</feature>
<feature type="domain" description="ABC-2 type transporter transmembrane" evidence="7">
    <location>
        <begin position="48"/>
        <end position="348"/>
    </location>
</feature>
<accession>A0A853DM54</accession>
<evidence type="ECO:0000256" key="3">
    <source>
        <dbReference type="ARBA" id="ARBA00022989"/>
    </source>
</evidence>
<keyword evidence="2 6" id="KW-0812">Transmembrane</keyword>
<dbReference type="GO" id="GO:0140359">
    <property type="term" value="F:ABC-type transporter activity"/>
    <property type="evidence" value="ECO:0007669"/>
    <property type="project" value="InterPro"/>
</dbReference>
<dbReference type="Proteomes" id="UP000571817">
    <property type="component" value="Unassembled WGS sequence"/>
</dbReference>
<evidence type="ECO:0000313" key="8">
    <source>
        <dbReference type="EMBL" id="NYJ76074.1"/>
    </source>
</evidence>
<feature type="transmembrane region" description="Helical" evidence="6">
    <location>
        <begin position="245"/>
        <end position="263"/>
    </location>
</feature>
<sequence>MSTSEPGHGATRRPPTTGPRPGYERSADESFRRRLRDVLGPRSIGVILAVLLVQLLFIASYVGAFHKPQPHAIAVDVVSSNGWQGYVANKLNAIDGRPVAAYASSDRAESTKELREGRRQAVYLFNPNSKQDTLLVNSAEGSSITAAVNAIFSQVASSQNRTLKTQDVVPVQAGDSRGLTSFYLVVGWMVGGYLLASFLGIRRGTRARNFRRMLWRLVGCAAYAVASGIGGALVVGPIIGALNGHFWAVAGVGMLVSLTASVFTMGMEALFGIIGIGISILLFVVLGNPSAGGAYGYELLPTLWRVVGRWLPNGAGVDSVRSIVYLGGDSLGLHLLVLVWWLLLGLLTFFLVSNNTYWGFRREDPSPEDPAAGPSKI</sequence>
<dbReference type="Pfam" id="PF12698">
    <property type="entry name" value="ABC2_membrane_3"/>
    <property type="match status" value="1"/>
</dbReference>
<protein>
    <recommendedName>
        <fullName evidence="7">ABC-2 type transporter transmembrane domain-containing protein</fullName>
    </recommendedName>
</protein>
<feature type="transmembrane region" description="Helical" evidence="6">
    <location>
        <begin position="43"/>
        <end position="62"/>
    </location>
</feature>
<evidence type="ECO:0000313" key="9">
    <source>
        <dbReference type="Proteomes" id="UP000571817"/>
    </source>
</evidence>
<dbReference type="GO" id="GO:0016020">
    <property type="term" value="C:membrane"/>
    <property type="evidence" value="ECO:0007669"/>
    <property type="project" value="UniProtKB-SubCell"/>
</dbReference>
<evidence type="ECO:0000256" key="1">
    <source>
        <dbReference type="ARBA" id="ARBA00004141"/>
    </source>
</evidence>
<evidence type="ECO:0000256" key="4">
    <source>
        <dbReference type="ARBA" id="ARBA00023136"/>
    </source>
</evidence>
<evidence type="ECO:0000259" key="7">
    <source>
        <dbReference type="Pfam" id="PF12698"/>
    </source>
</evidence>
<organism evidence="8 9">
    <name type="scientific">Allobranchiibius huperziae</name>
    <dbReference type="NCBI Taxonomy" id="1874116"/>
    <lineage>
        <taxon>Bacteria</taxon>
        <taxon>Bacillati</taxon>
        <taxon>Actinomycetota</taxon>
        <taxon>Actinomycetes</taxon>
        <taxon>Micrococcales</taxon>
        <taxon>Dermacoccaceae</taxon>
        <taxon>Allobranchiibius</taxon>
    </lineage>
</organism>
<evidence type="ECO:0000256" key="5">
    <source>
        <dbReference type="SAM" id="MobiDB-lite"/>
    </source>
</evidence>
<proteinExistence type="predicted"/>
<name>A0A853DM54_9MICO</name>
<keyword evidence="3 6" id="KW-1133">Transmembrane helix</keyword>